<feature type="compositionally biased region" description="Polar residues" evidence="1">
    <location>
        <begin position="149"/>
        <end position="162"/>
    </location>
</feature>
<feature type="region of interest" description="Disordered" evidence="1">
    <location>
        <begin position="20"/>
        <end position="82"/>
    </location>
</feature>
<dbReference type="EMBL" id="BLLF01000121">
    <property type="protein sequence ID" value="GFH07868.1"/>
    <property type="molecule type" value="Genomic_DNA"/>
</dbReference>
<dbReference type="Proteomes" id="UP000485058">
    <property type="component" value="Unassembled WGS sequence"/>
</dbReference>
<organism evidence="2 3">
    <name type="scientific">Haematococcus lacustris</name>
    <name type="common">Green alga</name>
    <name type="synonym">Haematococcus pluvialis</name>
    <dbReference type="NCBI Taxonomy" id="44745"/>
    <lineage>
        <taxon>Eukaryota</taxon>
        <taxon>Viridiplantae</taxon>
        <taxon>Chlorophyta</taxon>
        <taxon>core chlorophytes</taxon>
        <taxon>Chlorophyceae</taxon>
        <taxon>CS clade</taxon>
        <taxon>Chlamydomonadales</taxon>
        <taxon>Haematococcaceae</taxon>
        <taxon>Haematococcus</taxon>
    </lineage>
</organism>
<accession>A0A699YIZ1</accession>
<protein>
    <submittedName>
        <fullName evidence="2">Uncharacterized protein</fullName>
    </submittedName>
</protein>
<name>A0A699YIZ1_HAELA</name>
<feature type="region of interest" description="Disordered" evidence="1">
    <location>
        <begin position="114"/>
        <end position="178"/>
    </location>
</feature>
<evidence type="ECO:0000313" key="3">
    <source>
        <dbReference type="Proteomes" id="UP000485058"/>
    </source>
</evidence>
<proteinExistence type="predicted"/>
<gene>
    <name evidence="2" type="ORF">HaLaN_02733</name>
</gene>
<sequence>MCTFVCAPCFEVYYRKYRTPRGGGQPSSLSADGLSGVSHLSTVPLKKRKSTARQKPLSSECESRLSKRRATRPADWDHPAGQVEQCLPHPAWSQQRDQPVRNIMWCPVVVPRKPPQAPCSSQAATQPAASEPGPSTPSPAKRSKRTELSLPSPTSKQGQPRQLCQPRARSTRLGLQAM</sequence>
<feature type="compositionally biased region" description="Polar residues" evidence="1">
    <location>
        <begin position="118"/>
        <end position="128"/>
    </location>
</feature>
<dbReference type="AlphaFoldDB" id="A0A699YIZ1"/>
<keyword evidence="3" id="KW-1185">Reference proteome</keyword>
<evidence type="ECO:0000313" key="2">
    <source>
        <dbReference type="EMBL" id="GFH07868.1"/>
    </source>
</evidence>
<evidence type="ECO:0000256" key="1">
    <source>
        <dbReference type="SAM" id="MobiDB-lite"/>
    </source>
</evidence>
<reference evidence="2 3" key="1">
    <citation type="submission" date="2020-02" db="EMBL/GenBank/DDBJ databases">
        <title>Draft genome sequence of Haematococcus lacustris strain NIES-144.</title>
        <authorList>
            <person name="Morimoto D."/>
            <person name="Nakagawa S."/>
            <person name="Yoshida T."/>
            <person name="Sawayama S."/>
        </authorList>
    </citation>
    <scope>NUCLEOTIDE SEQUENCE [LARGE SCALE GENOMIC DNA]</scope>
    <source>
        <strain evidence="2 3">NIES-144</strain>
    </source>
</reference>
<comment type="caution">
    <text evidence="2">The sequence shown here is derived from an EMBL/GenBank/DDBJ whole genome shotgun (WGS) entry which is preliminary data.</text>
</comment>